<dbReference type="AlphaFoldDB" id="S3BNL9"/>
<dbReference type="GO" id="GO:0004386">
    <property type="term" value="F:helicase activity"/>
    <property type="evidence" value="ECO:0007669"/>
    <property type="project" value="UniProtKB-KW"/>
</dbReference>
<dbReference type="PANTHER" id="PTHR34117:SF1">
    <property type="entry name" value="STYLE CELL-CYCLE INHIBITOR 1"/>
    <property type="match status" value="1"/>
</dbReference>
<dbReference type="Proteomes" id="UP000016923">
    <property type="component" value="Unassembled WGS sequence"/>
</dbReference>
<feature type="region of interest" description="Disordered" evidence="1">
    <location>
        <begin position="156"/>
        <end position="305"/>
    </location>
</feature>
<name>S3BNL9_OPHP1</name>
<evidence type="ECO:0000313" key="2">
    <source>
        <dbReference type="EMBL" id="EPE02794.1"/>
    </source>
</evidence>
<dbReference type="OMA" id="RTEWEVR"/>
<feature type="compositionally biased region" description="Basic and acidic residues" evidence="1">
    <location>
        <begin position="263"/>
        <end position="285"/>
    </location>
</feature>
<organism evidence="2 3">
    <name type="scientific">Ophiostoma piceae (strain UAMH 11346)</name>
    <name type="common">Sap stain fungus</name>
    <dbReference type="NCBI Taxonomy" id="1262450"/>
    <lineage>
        <taxon>Eukaryota</taxon>
        <taxon>Fungi</taxon>
        <taxon>Dikarya</taxon>
        <taxon>Ascomycota</taxon>
        <taxon>Pezizomycotina</taxon>
        <taxon>Sordariomycetes</taxon>
        <taxon>Sordariomycetidae</taxon>
        <taxon>Ophiostomatales</taxon>
        <taxon>Ophiostomataceae</taxon>
        <taxon>Ophiostoma</taxon>
    </lineage>
</organism>
<dbReference type="EMBL" id="KE148174">
    <property type="protein sequence ID" value="EPE02794.1"/>
    <property type="molecule type" value="Genomic_DNA"/>
</dbReference>
<evidence type="ECO:0000256" key="1">
    <source>
        <dbReference type="SAM" id="MobiDB-lite"/>
    </source>
</evidence>
<feature type="compositionally biased region" description="Basic and acidic residues" evidence="1">
    <location>
        <begin position="20"/>
        <end position="29"/>
    </location>
</feature>
<keyword evidence="2" id="KW-0547">Nucleotide-binding</keyword>
<feature type="compositionally biased region" description="Basic and acidic residues" evidence="1">
    <location>
        <begin position="321"/>
        <end position="343"/>
    </location>
</feature>
<accession>S3BNL9</accession>
<dbReference type="eggNOG" id="ENOG502RA14">
    <property type="taxonomic scope" value="Eukaryota"/>
</dbReference>
<keyword evidence="2" id="KW-0067">ATP-binding</keyword>
<dbReference type="VEuPathDB" id="FungiDB:F503_08557"/>
<keyword evidence="2" id="KW-0378">Hydrolase</keyword>
<gene>
    <name evidence="2" type="ORF">F503_08557</name>
</gene>
<feature type="region of interest" description="Disordered" evidence="1">
    <location>
        <begin position="319"/>
        <end position="343"/>
    </location>
</feature>
<proteinExistence type="predicted"/>
<sequence length="365" mass="42099">MTTNAIGGITAKSVATAKVEEVEVEKDEKDEKDEMGEKHKETARQIDMREPTSRARDGGQDQGRSRLETASEDAAIGASRKRETAEQAIAPTDATDTPRRHFPTARAVSRQKRLVLNGLREGEQESRWKRFVDRWNHHGLADNWYEPQMFLRVARAKQTQAQMQEPTQEQTQEPTQPQKSNASDESDSDDYGPALPPDAHQQKPARATLPTMDDLRERRELVDEERDAQRTADRAAHRLARKADRNEERERLDELVPRAAAGTRERQLEKKRMLNDKMRSFRDKSPGPAEVDDNELLGGGDAKSDVHEYKRMVATAHKKRTEWEVRREEEQRARQAEMDERREQYRAREAETVEMLRALARQRFG</sequence>
<dbReference type="InterPro" id="IPR044688">
    <property type="entry name" value="SCI-1-like"/>
</dbReference>
<reference evidence="2 3" key="1">
    <citation type="journal article" date="2013" name="BMC Genomics">
        <title>The genome and transcriptome of the pine saprophyte Ophiostoma piceae, and a comparison with the bark beetle-associated pine pathogen Grosmannia clavigera.</title>
        <authorList>
            <person name="Haridas S."/>
            <person name="Wang Y."/>
            <person name="Lim L."/>
            <person name="Massoumi Alamouti S."/>
            <person name="Jackman S."/>
            <person name="Docking R."/>
            <person name="Robertson G."/>
            <person name="Birol I."/>
            <person name="Bohlmann J."/>
            <person name="Breuil C."/>
        </authorList>
    </citation>
    <scope>NUCLEOTIDE SEQUENCE [LARGE SCALE GENOMIC DNA]</scope>
    <source>
        <strain evidence="2 3">UAMH 11346</strain>
    </source>
</reference>
<dbReference type="HOGENOM" id="CLU_053559_0_0_1"/>
<keyword evidence="3" id="KW-1185">Reference proteome</keyword>
<keyword evidence="2" id="KW-0347">Helicase</keyword>
<dbReference type="OrthoDB" id="2139939at2759"/>
<evidence type="ECO:0000313" key="3">
    <source>
        <dbReference type="Proteomes" id="UP000016923"/>
    </source>
</evidence>
<feature type="compositionally biased region" description="Basic and acidic residues" evidence="1">
    <location>
        <begin position="35"/>
        <end position="69"/>
    </location>
</feature>
<feature type="compositionally biased region" description="Low complexity" evidence="1">
    <location>
        <begin position="158"/>
        <end position="178"/>
    </location>
</feature>
<feature type="region of interest" description="Disordered" evidence="1">
    <location>
        <begin position="20"/>
        <end position="109"/>
    </location>
</feature>
<dbReference type="PANTHER" id="PTHR34117">
    <property type="entry name" value="STYLE CELL-CYCLE INHIBITOR 1"/>
    <property type="match status" value="1"/>
</dbReference>
<protein>
    <submittedName>
        <fullName evidence="2">Rna helicase</fullName>
    </submittedName>
</protein>
<feature type="compositionally biased region" description="Basic and acidic residues" evidence="1">
    <location>
        <begin position="213"/>
        <end position="256"/>
    </location>
</feature>